<protein>
    <submittedName>
        <fullName evidence="1">Uncharacterized protein</fullName>
    </submittedName>
</protein>
<evidence type="ECO:0000313" key="2">
    <source>
        <dbReference type="Proteomes" id="UP000289738"/>
    </source>
</evidence>
<comment type="caution">
    <text evidence="1">The sequence shown here is derived from an EMBL/GenBank/DDBJ whole genome shotgun (WGS) entry which is preliminary data.</text>
</comment>
<dbReference type="Proteomes" id="UP000289738">
    <property type="component" value="Chromosome A05"/>
</dbReference>
<dbReference type="EMBL" id="SDMP01000005">
    <property type="protein sequence ID" value="RYR56653.1"/>
    <property type="molecule type" value="Genomic_DNA"/>
</dbReference>
<organism evidence="1 2">
    <name type="scientific">Arachis hypogaea</name>
    <name type="common">Peanut</name>
    <dbReference type="NCBI Taxonomy" id="3818"/>
    <lineage>
        <taxon>Eukaryota</taxon>
        <taxon>Viridiplantae</taxon>
        <taxon>Streptophyta</taxon>
        <taxon>Embryophyta</taxon>
        <taxon>Tracheophyta</taxon>
        <taxon>Spermatophyta</taxon>
        <taxon>Magnoliopsida</taxon>
        <taxon>eudicotyledons</taxon>
        <taxon>Gunneridae</taxon>
        <taxon>Pentapetalae</taxon>
        <taxon>rosids</taxon>
        <taxon>fabids</taxon>
        <taxon>Fabales</taxon>
        <taxon>Fabaceae</taxon>
        <taxon>Papilionoideae</taxon>
        <taxon>50 kb inversion clade</taxon>
        <taxon>dalbergioids sensu lato</taxon>
        <taxon>Dalbergieae</taxon>
        <taxon>Pterocarpus clade</taxon>
        <taxon>Arachis</taxon>
    </lineage>
</organism>
<sequence length="148" mass="16753">MVSSSSNSNKSLFNPIPDKLDETSFVTWQQLALFTINGQKFEDYIIEGKESPQMLHCTSTLQIWKKLHQLFTESIKLKIINFLNALGYEVSHESHIEAICDGLSKDFSSCISLVQVKLELFTIGEVETLLVSHEETLEKFKQLSLGLA</sequence>
<gene>
    <name evidence="1" type="ORF">Ahy_A05g022332</name>
</gene>
<keyword evidence="2" id="KW-1185">Reference proteome</keyword>
<reference evidence="1 2" key="1">
    <citation type="submission" date="2019-01" db="EMBL/GenBank/DDBJ databases">
        <title>Sequencing of cultivated peanut Arachis hypogaea provides insights into genome evolution and oil improvement.</title>
        <authorList>
            <person name="Chen X."/>
        </authorList>
    </citation>
    <scope>NUCLEOTIDE SEQUENCE [LARGE SCALE GENOMIC DNA]</scope>
    <source>
        <strain evidence="2">cv. Fuhuasheng</strain>
        <tissue evidence="1">Leaves</tissue>
    </source>
</reference>
<dbReference type="AlphaFoldDB" id="A0A445D099"/>
<evidence type="ECO:0000313" key="1">
    <source>
        <dbReference type="EMBL" id="RYR56653.1"/>
    </source>
</evidence>
<name>A0A445D099_ARAHY</name>
<accession>A0A445D099</accession>
<proteinExistence type="predicted"/>